<dbReference type="SUPFAM" id="SSF48498">
    <property type="entry name" value="Tetracyclin repressor-like, C-terminal domain"/>
    <property type="match status" value="1"/>
</dbReference>
<dbReference type="PANTHER" id="PTHR30055:SF146">
    <property type="entry name" value="HTH-TYPE TRANSCRIPTIONAL DUAL REGULATOR CECR"/>
    <property type="match status" value="1"/>
</dbReference>
<dbReference type="InterPro" id="IPR009057">
    <property type="entry name" value="Homeodomain-like_sf"/>
</dbReference>
<proteinExistence type="predicted"/>
<dbReference type="EMBL" id="JBBHJZ010000002">
    <property type="protein sequence ID" value="MEJ5977719.1"/>
    <property type="molecule type" value="Genomic_DNA"/>
</dbReference>
<feature type="DNA-binding region" description="H-T-H motif" evidence="2">
    <location>
        <begin position="40"/>
        <end position="59"/>
    </location>
</feature>
<dbReference type="Pfam" id="PF00440">
    <property type="entry name" value="TetR_N"/>
    <property type="match status" value="1"/>
</dbReference>
<dbReference type="PANTHER" id="PTHR30055">
    <property type="entry name" value="HTH-TYPE TRANSCRIPTIONAL REGULATOR RUTR"/>
    <property type="match status" value="1"/>
</dbReference>
<organism evidence="4 5">
    <name type="scientific">Novosphingobium anseongense</name>
    <dbReference type="NCBI Taxonomy" id="3133436"/>
    <lineage>
        <taxon>Bacteria</taxon>
        <taxon>Pseudomonadati</taxon>
        <taxon>Pseudomonadota</taxon>
        <taxon>Alphaproteobacteria</taxon>
        <taxon>Sphingomonadales</taxon>
        <taxon>Sphingomonadaceae</taxon>
        <taxon>Novosphingobium</taxon>
    </lineage>
</organism>
<evidence type="ECO:0000259" key="3">
    <source>
        <dbReference type="PROSITE" id="PS50977"/>
    </source>
</evidence>
<dbReference type="Pfam" id="PF14246">
    <property type="entry name" value="TetR_C_7"/>
    <property type="match status" value="1"/>
</dbReference>
<accession>A0ABU8RYC0</accession>
<dbReference type="SUPFAM" id="SSF46689">
    <property type="entry name" value="Homeodomain-like"/>
    <property type="match status" value="1"/>
</dbReference>
<dbReference type="Proteomes" id="UP001361239">
    <property type="component" value="Unassembled WGS sequence"/>
</dbReference>
<dbReference type="InterPro" id="IPR039536">
    <property type="entry name" value="TetR_C_Proteobacteria"/>
</dbReference>
<dbReference type="InterPro" id="IPR036271">
    <property type="entry name" value="Tet_transcr_reg_TetR-rel_C_sf"/>
</dbReference>
<dbReference type="PRINTS" id="PR00455">
    <property type="entry name" value="HTHTETR"/>
</dbReference>
<protein>
    <submittedName>
        <fullName evidence="4">TetR/AcrR family transcriptional regulator</fullName>
    </submittedName>
</protein>
<comment type="caution">
    <text evidence="4">The sequence shown here is derived from an EMBL/GenBank/DDBJ whole genome shotgun (WGS) entry which is preliminary data.</text>
</comment>
<evidence type="ECO:0000313" key="5">
    <source>
        <dbReference type="Proteomes" id="UP001361239"/>
    </source>
</evidence>
<dbReference type="PROSITE" id="PS50977">
    <property type="entry name" value="HTH_TETR_2"/>
    <property type="match status" value="1"/>
</dbReference>
<dbReference type="RefSeq" id="WP_339587650.1">
    <property type="nucleotide sequence ID" value="NZ_JBBHJZ010000002.1"/>
</dbReference>
<keyword evidence="5" id="KW-1185">Reference proteome</keyword>
<dbReference type="Gene3D" id="1.10.10.60">
    <property type="entry name" value="Homeodomain-like"/>
    <property type="match status" value="1"/>
</dbReference>
<evidence type="ECO:0000256" key="1">
    <source>
        <dbReference type="ARBA" id="ARBA00023125"/>
    </source>
</evidence>
<evidence type="ECO:0000256" key="2">
    <source>
        <dbReference type="PROSITE-ProRule" id="PRU00335"/>
    </source>
</evidence>
<feature type="domain" description="HTH tetR-type" evidence="3">
    <location>
        <begin position="17"/>
        <end position="77"/>
    </location>
</feature>
<dbReference type="InterPro" id="IPR001647">
    <property type="entry name" value="HTH_TetR"/>
</dbReference>
<keyword evidence="1 2" id="KW-0238">DNA-binding</keyword>
<gene>
    <name evidence="4" type="ORF">WG901_13810</name>
</gene>
<evidence type="ECO:0000313" key="4">
    <source>
        <dbReference type="EMBL" id="MEJ5977719.1"/>
    </source>
</evidence>
<dbReference type="Gene3D" id="1.10.357.10">
    <property type="entry name" value="Tetracycline Repressor, domain 2"/>
    <property type="match status" value="1"/>
</dbReference>
<name>A0ABU8RYC0_9SPHN</name>
<dbReference type="InterPro" id="IPR050109">
    <property type="entry name" value="HTH-type_TetR-like_transc_reg"/>
</dbReference>
<reference evidence="4 5" key="1">
    <citation type="submission" date="2024-03" db="EMBL/GenBank/DDBJ databases">
        <authorList>
            <person name="Jo J.-H."/>
        </authorList>
    </citation>
    <scope>NUCLEOTIDE SEQUENCE [LARGE SCALE GENOMIC DNA]</scope>
    <source>
        <strain evidence="4 5">PS1R-30</strain>
    </source>
</reference>
<sequence>MKTPSTPAPSRREANRHSRREAILDVAARSFLEQGYAGTTMSAIAATLGGSKGTLWSYFDSKEVLFGAVIERVTNAFRAQLSLILNPSDGVESALRRFCTEFLRKVTSPEAIAIHRLVMGEAGRFPEVGEIFHTRAPLQTQTLLADFLEGAMARGELRREEPLMAARQLTALCLYGGHQQMLMGLIEKMTPEAIATEVERAAATFMRAYAPEVPS</sequence>